<name>A0A4Y7PKI1_9AGAM</name>
<accession>A0A4Y7PKI1</accession>
<keyword evidence="9" id="KW-1185">Reference proteome</keyword>
<evidence type="ECO:0000256" key="6">
    <source>
        <dbReference type="SAM" id="MobiDB-lite"/>
    </source>
</evidence>
<protein>
    <submittedName>
        <fullName evidence="8">Kinase-like protein</fullName>
    </submittedName>
</protein>
<keyword evidence="4 8" id="KW-0418">Kinase</keyword>
<evidence type="ECO:0000259" key="7">
    <source>
        <dbReference type="PROSITE" id="PS51158"/>
    </source>
</evidence>
<feature type="region of interest" description="Disordered" evidence="6">
    <location>
        <begin position="194"/>
        <end position="234"/>
    </location>
</feature>
<proteinExistence type="predicted"/>
<evidence type="ECO:0000256" key="3">
    <source>
        <dbReference type="ARBA" id="ARBA00022741"/>
    </source>
</evidence>
<keyword evidence="2" id="KW-0808">Transferase</keyword>
<keyword evidence="1" id="KW-0723">Serine/threonine-protein kinase</keyword>
<dbReference type="Pfam" id="PF02816">
    <property type="entry name" value="Alpha_kinase"/>
    <property type="match status" value="1"/>
</dbReference>
<organism evidence="8 9">
    <name type="scientific">Rickenella mellea</name>
    <dbReference type="NCBI Taxonomy" id="50990"/>
    <lineage>
        <taxon>Eukaryota</taxon>
        <taxon>Fungi</taxon>
        <taxon>Dikarya</taxon>
        <taxon>Basidiomycota</taxon>
        <taxon>Agaricomycotina</taxon>
        <taxon>Agaricomycetes</taxon>
        <taxon>Hymenochaetales</taxon>
        <taxon>Rickenellaceae</taxon>
        <taxon>Rickenella</taxon>
    </lineage>
</organism>
<dbReference type="SUPFAM" id="SSF56112">
    <property type="entry name" value="Protein kinase-like (PK-like)"/>
    <property type="match status" value="1"/>
</dbReference>
<feature type="compositionally biased region" description="Acidic residues" evidence="6">
    <location>
        <begin position="210"/>
        <end position="234"/>
    </location>
</feature>
<evidence type="ECO:0000313" key="9">
    <source>
        <dbReference type="Proteomes" id="UP000294933"/>
    </source>
</evidence>
<dbReference type="AlphaFoldDB" id="A0A4Y7PKI1"/>
<dbReference type="PANTHER" id="PTHR45992">
    <property type="entry name" value="EUKARYOTIC ELONGATION FACTOR 2 KINASE-RELATED"/>
    <property type="match status" value="1"/>
</dbReference>
<dbReference type="InterPro" id="IPR004166">
    <property type="entry name" value="a-kinase_dom"/>
</dbReference>
<dbReference type="Gene3D" id="3.20.200.10">
    <property type="entry name" value="MHCK/EF2 kinase"/>
    <property type="match status" value="1"/>
</dbReference>
<dbReference type="InterPro" id="IPR011009">
    <property type="entry name" value="Kinase-like_dom_sf"/>
</dbReference>
<reference evidence="8 9" key="1">
    <citation type="submission" date="2018-06" db="EMBL/GenBank/DDBJ databases">
        <title>A transcriptomic atlas of mushroom development highlights an independent origin of complex multicellularity.</title>
        <authorList>
            <consortium name="DOE Joint Genome Institute"/>
            <person name="Krizsan K."/>
            <person name="Almasi E."/>
            <person name="Merenyi Z."/>
            <person name="Sahu N."/>
            <person name="Viragh M."/>
            <person name="Koszo T."/>
            <person name="Mondo S."/>
            <person name="Kiss B."/>
            <person name="Balint B."/>
            <person name="Kues U."/>
            <person name="Barry K."/>
            <person name="Hegedus J.C."/>
            <person name="Henrissat B."/>
            <person name="Johnson J."/>
            <person name="Lipzen A."/>
            <person name="Ohm R."/>
            <person name="Nagy I."/>
            <person name="Pangilinan J."/>
            <person name="Yan J."/>
            <person name="Xiong Y."/>
            <person name="Grigoriev I.V."/>
            <person name="Hibbett D.S."/>
            <person name="Nagy L.G."/>
        </authorList>
    </citation>
    <scope>NUCLEOTIDE SEQUENCE [LARGE SCALE GENOMIC DNA]</scope>
    <source>
        <strain evidence="8 9">SZMC22713</strain>
    </source>
</reference>
<dbReference type="EMBL" id="ML170273">
    <property type="protein sequence ID" value="TDL15501.1"/>
    <property type="molecule type" value="Genomic_DNA"/>
</dbReference>
<dbReference type="STRING" id="50990.A0A4Y7PKI1"/>
<dbReference type="PROSITE" id="PS51158">
    <property type="entry name" value="ALPHA_KINASE"/>
    <property type="match status" value="1"/>
</dbReference>
<dbReference type="Proteomes" id="UP000294933">
    <property type="component" value="Unassembled WGS sequence"/>
</dbReference>
<gene>
    <name evidence="8" type="ORF">BD410DRAFT_732655</name>
</gene>
<evidence type="ECO:0000256" key="4">
    <source>
        <dbReference type="ARBA" id="ARBA00022777"/>
    </source>
</evidence>
<keyword evidence="3" id="KW-0547">Nucleotide-binding</keyword>
<evidence type="ECO:0000256" key="2">
    <source>
        <dbReference type="ARBA" id="ARBA00022679"/>
    </source>
</evidence>
<evidence type="ECO:0000256" key="1">
    <source>
        <dbReference type="ARBA" id="ARBA00022527"/>
    </source>
</evidence>
<dbReference type="InterPro" id="IPR051852">
    <property type="entry name" value="Alpha-type_PK"/>
</dbReference>
<dbReference type="OrthoDB" id="2915404at2759"/>
<feature type="domain" description="Alpha-type protein kinase" evidence="7">
    <location>
        <begin position="1"/>
        <end position="192"/>
    </location>
</feature>
<dbReference type="CDD" id="cd04515">
    <property type="entry name" value="Alpha_kinase"/>
    <property type="match status" value="1"/>
</dbReference>
<sequence>MNGKAYVAKRFWEIGDGPEKVSRQKNADNLVAEFKRIKQAAWFLSQFCERAKEIGVEIAQAKEDPADLETSPASATAIEWDNAQPPFWLIEPLRSSSITRYNGTLVHAQLPGKIGQTILAFVHYVYLASKRDMVLADIQSELNITGEFLFDIMTHTKSGLSGVGDHGKTGITAFVRQHVCQDICKNLGFRNPMKKGTGNKGKGKKHVVEDDSDESDSGGEDTDTSEEEVDQLDK</sequence>
<evidence type="ECO:0000256" key="5">
    <source>
        <dbReference type="ARBA" id="ARBA00022840"/>
    </source>
</evidence>
<dbReference type="VEuPathDB" id="FungiDB:BD410DRAFT_732655"/>
<evidence type="ECO:0000313" key="8">
    <source>
        <dbReference type="EMBL" id="TDL15501.1"/>
    </source>
</evidence>
<keyword evidence="5" id="KW-0067">ATP-binding</keyword>
<dbReference type="GO" id="GO:0004674">
    <property type="term" value="F:protein serine/threonine kinase activity"/>
    <property type="evidence" value="ECO:0007669"/>
    <property type="project" value="UniProtKB-KW"/>
</dbReference>
<dbReference type="GO" id="GO:0005524">
    <property type="term" value="F:ATP binding"/>
    <property type="evidence" value="ECO:0007669"/>
    <property type="project" value="UniProtKB-KW"/>
</dbReference>